<name>A0A8H4RC20_9HELO</name>
<dbReference type="OrthoDB" id="5342184at2759"/>
<keyword evidence="3" id="KW-1185">Reference proteome</keyword>
<accession>A0A8H4RC20</accession>
<dbReference type="InterPro" id="IPR021986">
    <property type="entry name" value="Spherulin4"/>
</dbReference>
<feature type="region of interest" description="Disordered" evidence="1">
    <location>
        <begin position="245"/>
        <end position="268"/>
    </location>
</feature>
<protein>
    <submittedName>
        <fullName evidence="2">Uncharacterized protein</fullName>
    </submittedName>
</protein>
<sequence length="268" mass="29672">MVIPTFVFLPLYIYPINSSWANVTQSIQQYPDLNFQIVVAPNLINVIPDQNYITNLEILNNFTNVQTLGYVPTNWATRNITTVQSQISAYASWANYTKANISVSGIFFDEAPSVLNTDNLSYMTNVSAFAKQSLGAGRNTVMFNPGVTVDRAWYNISDAIIIFEDTWQKFNFTKLNSTVPPDLVSQSITLIYNFTINSTMQTDVVSNLTGAKFGGTFITTQDGYTSLSALWPEFCEAVSINMTDELDDRDNDDGDGDDGDDGDGNGDN</sequence>
<reference evidence="2 3" key="1">
    <citation type="submission" date="2020-03" db="EMBL/GenBank/DDBJ databases">
        <title>Draft Genome Sequence of Cudoniella acicularis.</title>
        <authorList>
            <person name="Buettner E."/>
            <person name="Kellner H."/>
        </authorList>
    </citation>
    <scope>NUCLEOTIDE SEQUENCE [LARGE SCALE GENOMIC DNA]</scope>
    <source>
        <strain evidence="2 3">DSM 108380</strain>
    </source>
</reference>
<organism evidence="2 3">
    <name type="scientific">Cudoniella acicularis</name>
    <dbReference type="NCBI Taxonomy" id="354080"/>
    <lineage>
        <taxon>Eukaryota</taxon>
        <taxon>Fungi</taxon>
        <taxon>Dikarya</taxon>
        <taxon>Ascomycota</taxon>
        <taxon>Pezizomycotina</taxon>
        <taxon>Leotiomycetes</taxon>
        <taxon>Helotiales</taxon>
        <taxon>Tricladiaceae</taxon>
        <taxon>Cudoniella</taxon>
    </lineage>
</organism>
<proteinExistence type="predicted"/>
<evidence type="ECO:0000313" key="2">
    <source>
        <dbReference type="EMBL" id="KAF4626551.1"/>
    </source>
</evidence>
<dbReference type="EMBL" id="JAAMPI010001132">
    <property type="protein sequence ID" value="KAF4626551.1"/>
    <property type="molecule type" value="Genomic_DNA"/>
</dbReference>
<dbReference type="PANTHER" id="PTHR35040">
    <property type="match status" value="1"/>
</dbReference>
<dbReference type="Pfam" id="PF12138">
    <property type="entry name" value="Spherulin4"/>
    <property type="match status" value="1"/>
</dbReference>
<comment type="caution">
    <text evidence="2">The sequence shown here is derived from an EMBL/GenBank/DDBJ whole genome shotgun (WGS) entry which is preliminary data.</text>
</comment>
<gene>
    <name evidence="2" type="ORF">G7Y89_g11607</name>
</gene>
<dbReference type="Proteomes" id="UP000566819">
    <property type="component" value="Unassembled WGS sequence"/>
</dbReference>
<dbReference type="PANTHER" id="PTHR35040:SF9">
    <property type="entry name" value="4-LIKE CELL SURFACE PROTEIN, PUTATIVE (AFU_ORTHOLOGUE AFUA_4G14080)-RELATED"/>
    <property type="match status" value="1"/>
</dbReference>
<evidence type="ECO:0000313" key="3">
    <source>
        <dbReference type="Proteomes" id="UP000566819"/>
    </source>
</evidence>
<evidence type="ECO:0000256" key="1">
    <source>
        <dbReference type="SAM" id="MobiDB-lite"/>
    </source>
</evidence>
<dbReference type="AlphaFoldDB" id="A0A8H4RC20"/>